<dbReference type="RefSeq" id="WP_188479313.1">
    <property type="nucleotide sequence ID" value="NZ_BMFJ01000002.1"/>
</dbReference>
<dbReference type="InterPro" id="IPR011604">
    <property type="entry name" value="PDDEXK-like_dom_sf"/>
</dbReference>
<dbReference type="NCBIfam" id="TIGR02786">
    <property type="entry name" value="addB_alphas"/>
    <property type="match status" value="1"/>
</dbReference>
<dbReference type="Pfam" id="PF12705">
    <property type="entry name" value="PDDEXK_1"/>
    <property type="match status" value="1"/>
</dbReference>
<accession>A0A917AEJ8</accession>
<evidence type="ECO:0000259" key="1">
    <source>
        <dbReference type="Pfam" id="PF12705"/>
    </source>
</evidence>
<evidence type="ECO:0000313" key="3">
    <source>
        <dbReference type="Proteomes" id="UP000612855"/>
    </source>
</evidence>
<reference evidence="3" key="1">
    <citation type="journal article" date="2019" name="Int. J. Syst. Evol. Microbiol.">
        <title>The Global Catalogue of Microorganisms (GCM) 10K type strain sequencing project: providing services to taxonomists for standard genome sequencing and annotation.</title>
        <authorList>
            <consortium name="The Broad Institute Genomics Platform"/>
            <consortium name="The Broad Institute Genome Sequencing Center for Infectious Disease"/>
            <person name="Wu L."/>
            <person name="Ma J."/>
        </authorList>
    </citation>
    <scope>NUCLEOTIDE SEQUENCE [LARGE SCALE GENOMIC DNA]</scope>
    <source>
        <strain evidence="3">CGMCC 1.12664</strain>
    </source>
</reference>
<dbReference type="Proteomes" id="UP000612855">
    <property type="component" value="Unassembled WGS sequence"/>
</dbReference>
<evidence type="ECO:0000313" key="2">
    <source>
        <dbReference type="EMBL" id="GGE46450.1"/>
    </source>
</evidence>
<sequence length="975" mass="105615">MFKPSDRPRVFGLPPGADFPRHLVDGLIEKTEGLPPEVLGRTTLIVNTRRMARRIRSLFDAGPPRLLPRIRLVTDLGETFALGTIPAPVPLLRRRLMLVQLVQALIEREPDLAPRAALYDLADSLARVFEEMRGEGVSFDAIRRIDVSGHSDHWARALRFLTIVEQIEGGGTAPDPTARLRMVAEHLSATWPDSPPPGPVIVAGSTGSRGATNLLMQAVARLPQGAVVLPGYDFDLPDAVWMEQLSDPLLAEDHPQYRFRALTAALGLEPKDVEPWIGSVQNDARNSLVSLALRPAPVTDQWLAEGPRQDPAAAMAGVTLVEAPSAREEAQAIALRLRQAAEEGVRAALITPDRLLARQVTAALTRWDILPDDSAGEPLHLTPPGRFLRQVAALSHDRGGAAGLLALLKHPLCHTGAERGTHLLLTRALESELRREGPPFPDAGSLRGFAAEQPDAMARDWAEWAGTCAIAGEDAEPRALTQRVGDLIARAERLAAGCGAEGSGRLWEGNDGADVHAKLAELAAAAEVAGDIGAEDFTNLVTAILSGAEQRDSTIPHPHILIWGTLEARVQGADLVILGGLNEGSWPEAAAPDPWLNRAMRAEVGLLLPERKIGLSAHDFQQAIAAPEVWITRALRGSEAETVASRWLNRITNLLSGLGPVGQDALEGARVRGRHWLGLVAALDAVDPVPPAPRPAPRPPAAARPRKLSVTQVKTLIRDPYAIYAREVLRLRPLDPLMKAPDALMRGIVSHEVLERFVKEVTADPAALHAGHLVALTREVLEREVPWAEARLLWLARMARAAVDVVGGEAVRQEMGRPAGYELPGRVVLEGLDFALTAKADRIDLDGNGNALIYDYKTGQMSSAAMQMSFDLQLLLEAAMAERAGFHGLDPRHVIRAAFIGLGSDTREIEAPLDQLSSDEVWARFSTLIRQYLDPAQPFTSRRAMFSVATEGDYDHLARFGEWDVATDPTPEDVG</sequence>
<dbReference type="AlphaFoldDB" id="A0A917AEJ8"/>
<protein>
    <submittedName>
        <fullName evidence="2">Double-strand break repair protein AddB</fullName>
    </submittedName>
</protein>
<dbReference type="InterPro" id="IPR027417">
    <property type="entry name" value="P-loop_NTPase"/>
</dbReference>
<dbReference type="Gene3D" id="3.90.320.10">
    <property type="match status" value="1"/>
</dbReference>
<dbReference type="InterPro" id="IPR038726">
    <property type="entry name" value="PDDEXK_AddAB-type"/>
</dbReference>
<gene>
    <name evidence="2" type="ORF">GCM10011360_37170</name>
</gene>
<comment type="caution">
    <text evidence="2">The sequence shown here is derived from an EMBL/GenBank/DDBJ whole genome shotgun (WGS) entry which is preliminary data.</text>
</comment>
<dbReference type="SUPFAM" id="SSF52540">
    <property type="entry name" value="P-loop containing nucleoside triphosphate hydrolases"/>
    <property type="match status" value="1"/>
</dbReference>
<name>A0A917AEJ8_9RHOB</name>
<dbReference type="InterPro" id="IPR014153">
    <property type="entry name" value="Ds_break_AddB"/>
</dbReference>
<proteinExistence type="predicted"/>
<dbReference type="EMBL" id="BMFJ01000002">
    <property type="protein sequence ID" value="GGE46450.1"/>
    <property type="molecule type" value="Genomic_DNA"/>
</dbReference>
<organism evidence="2 3">
    <name type="scientific">Primorskyibacter flagellatus</name>
    <dbReference type="NCBI Taxonomy" id="1387277"/>
    <lineage>
        <taxon>Bacteria</taxon>
        <taxon>Pseudomonadati</taxon>
        <taxon>Pseudomonadota</taxon>
        <taxon>Alphaproteobacteria</taxon>
        <taxon>Rhodobacterales</taxon>
        <taxon>Roseobacteraceae</taxon>
        <taxon>Primorskyibacter</taxon>
    </lineage>
</organism>
<keyword evidence="3" id="KW-1185">Reference proteome</keyword>
<feature type="domain" description="PD-(D/E)XK endonuclease-like" evidence="1">
    <location>
        <begin position="708"/>
        <end position="938"/>
    </location>
</feature>